<dbReference type="STRING" id="281090.Lxx02142"/>
<dbReference type="AlphaFoldDB" id="Q6AH75"/>
<feature type="region of interest" description="Disordered" evidence="1">
    <location>
        <begin position="143"/>
        <end position="179"/>
    </location>
</feature>
<accession>Q6AH75</accession>
<organism evidence="3 4">
    <name type="scientific">Leifsonia xyli subsp. xyli (strain CTCB07)</name>
    <dbReference type="NCBI Taxonomy" id="281090"/>
    <lineage>
        <taxon>Bacteria</taxon>
        <taxon>Bacillati</taxon>
        <taxon>Actinomycetota</taxon>
        <taxon>Actinomycetes</taxon>
        <taxon>Micrococcales</taxon>
        <taxon>Microbacteriaceae</taxon>
        <taxon>Leifsonia</taxon>
    </lineage>
</organism>
<dbReference type="Pfam" id="PF01872">
    <property type="entry name" value="RibD_C"/>
    <property type="match status" value="1"/>
</dbReference>
<evidence type="ECO:0000313" key="3">
    <source>
        <dbReference type="EMBL" id="AAT88270.1"/>
    </source>
</evidence>
<dbReference type="SUPFAM" id="SSF53597">
    <property type="entry name" value="Dihydrofolate reductase-like"/>
    <property type="match status" value="1"/>
</dbReference>
<evidence type="ECO:0000256" key="1">
    <source>
        <dbReference type="SAM" id="MobiDB-lite"/>
    </source>
</evidence>
<dbReference type="Proteomes" id="UP000001306">
    <property type="component" value="Chromosome"/>
</dbReference>
<dbReference type="InterPro" id="IPR024072">
    <property type="entry name" value="DHFR-like_dom_sf"/>
</dbReference>
<keyword evidence="4" id="KW-1185">Reference proteome</keyword>
<proteinExistence type="predicted"/>
<dbReference type="KEGG" id="lxx:Lxx02142"/>
<feature type="region of interest" description="Disordered" evidence="1">
    <location>
        <begin position="1"/>
        <end position="31"/>
    </location>
</feature>
<sequence>MTFANRYRHDHPASPGGRPQAELPVASPPPQLRRMGTITVHEFVSLDGVFEDPGWTAEHGFDPAMGEDLARITGSSDAILLGRRTFEVFAPVWSARTAEDDPGAPSRSCGCVPVRSTATASSTSATSPADRRLVLLRARRSWGAARGRDSGRAAPVRIGTSTLSRPDGRSCPSFRAHGT</sequence>
<evidence type="ECO:0000259" key="2">
    <source>
        <dbReference type="Pfam" id="PF01872"/>
    </source>
</evidence>
<name>Q6AH75_LEIXX</name>
<gene>
    <name evidence="3" type="ordered locus">Lxx02142</name>
</gene>
<feature type="domain" description="Bacterial bifunctional deaminase-reductase C-terminal" evidence="2">
    <location>
        <begin position="37"/>
        <end position="103"/>
    </location>
</feature>
<dbReference type="InterPro" id="IPR002734">
    <property type="entry name" value="RibDG_C"/>
</dbReference>
<dbReference type="Gene3D" id="3.40.430.10">
    <property type="entry name" value="Dihydrofolate Reductase, subunit A"/>
    <property type="match status" value="1"/>
</dbReference>
<dbReference type="EMBL" id="AE016822">
    <property type="protein sequence ID" value="AAT88270.1"/>
    <property type="molecule type" value="Genomic_DNA"/>
</dbReference>
<dbReference type="HOGENOM" id="CLU_1501706_0_0_11"/>
<protein>
    <recommendedName>
        <fullName evidence="2">Bacterial bifunctional deaminase-reductase C-terminal domain-containing protein</fullName>
    </recommendedName>
</protein>
<dbReference type="GO" id="GO:0009231">
    <property type="term" value="P:riboflavin biosynthetic process"/>
    <property type="evidence" value="ECO:0007669"/>
    <property type="project" value="InterPro"/>
</dbReference>
<dbReference type="GO" id="GO:0008703">
    <property type="term" value="F:5-amino-6-(5-phosphoribosylamino)uracil reductase activity"/>
    <property type="evidence" value="ECO:0007669"/>
    <property type="project" value="InterPro"/>
</dbReference>
<evidence type="ECO:0000313" key="4">
    <source>
        <dbReference type="Proteomes" id="UP000001306"/>
    </source>
</evidence>
<reference evidence="3 4" key="1">
    <citation type="journal article" date="2004" name="Mol. Plant Microbe Interact.">
        <title>The genome sequence of the Gram-positive sugarcane pathogen Leifsonia xyli subsp. xyli.</title>
        <authorList>
            <person name="Monteiro-Vitorello C.B."/>
            <person name="Camargo L.E.A."/>
            <person name="Van Sluys M.A."/>
            <person name="Kitajima J.P."/>
            <person name="Truffi D."/>
            <person name="do Amaral A.M."/>
            <person name="Harakava R."/>
            <person name="de Oliveira J.C.F."/>
            <person name="Wood D."/>
            <person name="de Oliveira M.C."/>
            <person name="Miyaki C.Y."/>
            <person name="Takita M.A."/>
            <person name="da Silva A.C.R."/>
            <person name="Furlan L.R."/>
            <person name="Carraro D.M."/>
            <person name="Camarotte G."/>
            <person name="Almeida N.F. Jr."/>
            <person name="Carrer H."/>
            <person name="Coutinho L.L."/>
            <person name="El-Dorry H.A."/>
            <person name="Ferro M.I.T."/>
            <person name="Gagliardi P.R."/>
            <person name="Giglioti E."/>
            <person name="Goldman M.H.S."/>
            <person name="Goldman G.H."/>
            <person name="Kimura E.T."/>
            <person name="Ferro E.S."/>
            <person name="Kuramae E.E."/>
            <person name="Lemos E.G.M."/>
            <person name="Lemos M.V.F."/>
            <person name="Mauro S.M.Z."/>
            <person name="Machado M.A."/>
            <person name="Marino C.L."/>
            <person name="Menck C.F."/>
            <person name="Nunes L.R."/>
            <person name="Oliveira R.C."/>
            <person name="Pereira G.G."/>
            <person name="Siqueira W."/>
            <person name="de Souza A.A."/>
            <person name="Tsai S.M."/>
            <person name="Zanca A.S."/>
            <person name="Simpson A.J.G."/>
            <person name="Brumbley S.M."/>
            <person name="Setubal J.C."/>
        </authorList>
    </citation>
    <scope>NUCLEOTIDE SEQUENCE [LARGE SCALE GENOMIC DNA]</scope>
    <source>
        <strain evidence="3 4">CTCB07</strain>
    </source>
</reference>
<dbReference type="eggNOG" id="COG0262">
    <property type="taxonomic scope" value="Bacteria"/>
</dbReference>